<proteinExistence type="predicted"/>
<evidence type="ECO:0000313" key="2">
    <source>
        <dbReference type="Proteomes" id="UP000177797"/>
    </source>
</evidence>
<dbReference type="Pfam" id="PF13365">
    <property type="entry name" value="Trypsin_2"/>
    <property type="match status" value="1"/>
</dbReference>
<dbReference type="AlphaFoldDB" id="A0A1G2NEP3"/>
<sequence>MFLLLALVGGATTLVVKNFQQQDVLNTSPTPVYSDVLKNISTATEDMVETPTTTPVAAPPIPKQKEIPVSVATTPIPLPSIPPTTSVVEPDWNTINEKMRGALTNVLCVSKNGDVFQPLSGSGVFIDPRGIILTNAHVAQYLLLTSGDEKSDLLDCTIRVGNPAVNRYRAEVFYISPRWITDNAKNLFEENPKERGENDYALLLVTETTNPNAQLPSSFPFIPLREKLLEVETRDAFLAAGYPAGFLGGIAVQRELYSVSSFATIQSRYTLGEDTLDIIGLGGNLLAQKGASGGAVVDGAGELVGLITTAIVEGNTDTRDVRALTTDYIARAFAEEAGFSLYELKNAALASLSEQFNIQIAPLLRKKLTDVIYKTSGN</sequence>
<reference evidence="1 2" key="1">
    <citation type="journal article" date="2016" name="Nat. Commun.">
        <title>Thousands of microbial genomes shed light on interconnected biogeochemical processes in an aquifer system.</title>
        <authorList>
            <person name="Anantharaman K."/>
            <person name="Brown C.T."/>
            <person name="Hug L.A."/>
            <person name="Sharon I."/>
            <person name="Castelle C.J."/>
            <person name="Probst A.J."/>
            <person name="Thomas B.C."/>
            <person name="Singh A."/>
            <person name="Wilkins M.J."/>
            <person name="Karaoz U."/>
            <person name="Brodie E.L."/>
            <person name="Williams K.H."/>
            <person name="Hubbard S.S."/>
            <person name="Banfield J.F."/>
        </authorList>
    </citation>
    <scope>NUCLEOTIDE SEQUENCE [LARGE SCALE GENOMIC DNA]</scope>
</reference>
<dbReference type="EMBL" id="MHSA01000021">
    <property type="protein sequence ID" value="OHA33929.1"/>
    <property type="molecule type" value="Genomic_DNA"/>
</dbReference>
<protein>
    <recommendedName>
        <fullName evidence="3">Serine protease</fullName>
    </recommendedName>
</protein>
<evidence type="ECO:0008006" key="3">
    <source>
        <dbReference type="Google" id="ProtNLM"/>
    </source>
</evidence>
<gene>
    <name evidence="1" type="ORF">A2938_02815</name>
</gene>
<dbReference type="Proteomes" id="UP000177797">
    <property type="component" value="Unassembled WGS sequence"/>
</dbReference>
<organism evidence="1 2">
    <name type="scientific">Candidatus Taylorbacteria bacterium RIFCSPLOWO2_01_FULL_48_100</name>
    <dbReference type="NCBI Taxonomy" id="1802322"/>
    <lineage>
        <taxon>Bacteria</taxon>
        <taxon>Candidatus Tayloriibacteriota</taxon>
    </lineage>
</organism>
<dbReference type="InterPro" id="IPR043504">
    <property type="entry name" value="Peptidase_S1_PA_chymotrypsin"/>
</dbReference>
<evidence type="ECO:0000313" key="1">
    <source>
        <dbReference type="EMBL" id="OHA33929.1"/>
    </source>
</evidence>
<dbReference type="SUPFAM" id="SSF50494">
    <property type="entry name" value="Trypsin-like serine proteases"/>
    <property type="match status" value="1"/>
</dbReference>
<name>A0A1G2NEP3_9BACT</name>
<dbReference type="Gene3D" id="2.40.10.10">
    <property type="entry name" value="Trypsin-like serine proteases"/>
    <property type="match status" value="2"/>
</dbReference>
<dbReference type="InterPro" id="IPR009003">
    <property type="entry name" value="Peptidase_S1_PA"/>
</dbReference>
<accession>A0A1G2NEP3</accession>
<comment type="caution">
    <text evidence="1">The sequence shown here is derived from an EMBL/GenBank/DDBJ whole genome shotgun (WGS) entry which is preliminary data.</text>
</comment>